<protein>
    <submittedName>
        <fullName evidence="1">Uncharacterized protein</fullName>
    </submittedName>
</protein>
<dbReference type="EMBL" id="QKWP01001721">
    <property type="protein sequence ID" value="RIB07055.1"/>
    <property type="molecule type" value="Genomic_DNA"/>
</dbReference>
<name>A0A397U9R2_9GLOM</name>
<dbReference type="Proteomes" id="UP000266673">
    <property type="component" value="Unassembled WGS sequence"/>
</dbReference>
<accession>A0A397U9R2</accession>
<reference evidence="1 2" key="1">
    <citation type="submission" date="2018-06" db="EMBL/GenBank/DDBJ databases">
        <title>Comparative genomics reveals the genomic features of Rhizophagus irregularis, R. cerebriforme, R. diaphanum and Gigaspora rosea, and their symbiotic lifestyle signature.</title>
        <authorList>
            <person name="Morin E."/>
            <person name="San Clemente H."/>
            <person name="Chen E.C.H."/>
            <person name="De La Providencia I."/>
            <person name="Hainaut M."/>
            <person name="Kuo A."/>
            <person name="Kohler A."/>
            <person name="Murat C."/>
            <person name="Tang N."/>
            <person name="Roy S."/>
            <person name="Loubradou J."/>
            <person name="Henrissat B."/>
            <person name="Grigoriev I.V."/>
            <person name="Corradi N."/>
            <person name="Roux C."/>
            <person name="Martin F.M."/>
        </authorList>
    </citation>
    <scope>NUCLEOTIDE SEQUENCE [LARGE SCALE GENOMIC DNA]</scope>
    <source>
        <strain evidence="1 2">DAOM 194757</strain>
    </source>
</reference>
<keyword evidence="2" id="KW-1185">Reference proteome</keyword>
<organism evidence="1 2">
    <name type="scientific">Gigaspora rosea</name>
    <dbReference type="NCBI Taxonomy" id="44941"/>
    <lineage>
        <taxon>Eukaryota</taxon>
        <taxon>Fungi</taxon>
        <taxon>Fungi incertae sedis</taxon>
        <taxon>Mucoromycota</taxon>
        <taxon>Glomeromycotina</taxon>
        <taxon>Glomeromycetes</taxon>
        <taxon>Diversisporales</taxon>
        <taxon>Gigasporaceae</taxon>
        <taxon>Gigaspora</taxon>
    </lineage>
</organism>
<dbReference type="OrthoDB" id="2445000at2759"/>
<evidence type="ECO:0000313" key="2">
    <source>
        <dbReference type="Proteomes" id="UP000266673"/>
    </source>
</evidence>
<evidence type="ECO:0000313" key="1">
    <source>
        <dbReference type="EMBL" id="RIB07055.1"/>
    </source>
</evidence>
<comment type="caution">
    <text evidence="1">The sequence shown here is derived from an EMBL/GenBank/DDBJ whole genome shotgun (WGS) entry which is preliminary data.</text>
</comment>
<proteinExistence type="predicted"/>
<sequence>MSNPSLRNKYPTDDDWNELNMIVKLLEPISHATNLLSSSTFGDLRVVFHAQ</sequence>
<dbReference type="AlphaFoldDB" id="A0A397U9R2"/>
<gene>
    <name evidence="1" type="ORF">C2G38_2114760</name>
</gene>